<comment type="caution">
    <text evidence="1">The sequence shown here is derived from an EMBL/GenBank/DDBJ whole genome shotgun (WGS) entry which is preliminary data.</text>
</comment>
<accession>A0AAW0XDQ9</accession>
<gene>
    <name evidence="1" type="ORF">OTU49_002065</name>
</gene>
<reference evidence="1 2" key="1">
    <citation type="journal article" date="2024" name="BMC Genomics">
        <title>Genome assembly of redclaw crayfish (Cherax quadricarinatus) provides insights into its immune adaptation and hypoxia tolerance.</title>
        <authorList>
            <person name="Liu Z."/>
            <person name="Zheng J."/>
            <person name="Li H."/>
            <person name="Fang K."/>
            <person name="Wang S."/>
            <person name="He J."/>
            <person name="Zhou D."/>
            <person name="Weng S."/>
            <person name="Chi M."/>
            <person name="Gu Z."/>
            <person name="He J."/>
            <person name="Li F."/>
            <person name="Wang M."/>
        </authorList>
    </citation>
    <scope>NUCLEOTIDE SEQUENCE [LARGE SCALE GENOMIC DNA]</scope>
    <source>
        <strain evidence="1">ZL_2023a</strain>
    </source>
</reference>
<sequence length="124" mass="14479">MKKWVPTSLFSCHTEVRWLSRGSRVLQLRVEIMLLERGRTAKENLLHEKMQDDCFVTKVVCLADFFFEVNSLKISLQGNLTMLHTARDKVAAFKCKIQLYQKRVEDGDNFFHSDDDSPGFYARC</sequence>
<protein>
    <submittedName>
        <fullName evidence="1">Uncharacterized protein</fullName>
    </submittedName>
</protein>
<organism evidence="1 2">
    <name type="scientific">Cherax quadricarinatus</name>
    <name type="common">Australian red claw crayfish</name>
    <dbReference type="NCBI Taxonomy" id="27406"/>
    <lineage>
        <taxon>Eukaryota</taxon>
        <taxon>Metazoa</taxon>
        <taxon>Ecdysozoa</taxon>
        <taxon>Arthropoda</taxon>
        <taxon>Crustacea</taxon>
        <taxon>Multicrustacea</taxon>
        <taxon>Malacostraca</taxon>
        <taxon>Eumalacostraca</taxon>
        <taxon>Eucarida</taxon>
        <taxon>Decapoda</taxon>
        <taxon>Pleocyemata</taxon>
        <taxon>Astacidea</taxon>
        <taxon>Parastacoidea</taxon>
        <taxon>Parastacidae</taxon>
        <taxon>Cherax</taxon>
    </lineage>
</organism>
<proteinExistence type="predicted"/>
<dbReference type="EMBL" id="JARKIK010000029">
    <property type="protein sequence ID" value="KAK8742027.1"/>
    <property type="molecule type" value="Genomic_DNA"/>
</dbReference>
<dbReference type="AlphaFoldDB" id="A0AAW0XDQ9"/>
<evidence type="ECO:0000313" key="2">
    <source>
        <dbReference type="Proteomes" id="UP001445076"/>
    </source>
</evidence>
<keyword evidence="2" id="KW-1185">Reference proteome</keyword>
<dbReference type="PANTHER" id="PTHR45913">
    <property type="entry name" value="EPM2A-INTERACTING PROTEIN 1"/>
    <property type="match status" value="1"/>
</dbReference>
<dbReference type="Proteomes" id="UP001445076">
    <property type="component" value="Unassembled WGS sequence"/>
</dbReference>
<evidence type="ECO:0000313" key="1">
    <source>
        <dbReference type="EMBL" id="KAK8742027.1"/>
    </source>
</evidence>
<name>A0AAW0XDQ9_CHEQU</name>
<dbReference type="PANTHER" id="PTHR45913:SF19">
    <property type="entry name" value="LOW QUALITY PROTEIN: ZINC FINGER BED DOMAIN-CONTAINING PROTEIN 5-LIKE"/>
    <property type="match status" value="1"/>
</dbReference>